<dbReference type="GO" id="GO:0005634">
    <property type="term" value="C:nucleus"/>
    <property type="evidence" value="ECO:0007669"/>
    <property type="project" value="TreeGrafter"/>
</dbReference>
<organism evidence="7 8">
    <name type="scientific">Symbiodinium natans</name>
    <dbReference type="NCBI Taxonomy" id="878477"/>
    <lineage>
        <taxon>Eukaryota</taxon>
        <taxon>Sar</taxon>
        <taxon>Alveolata</taxon>
        <taxon>Dinophyceae</taxon>
        <taxon>Suessiales</taxon>
        <taxon>Symbiodiniaceae</taxon>
        <taxon>Symbiodinium</taxon>
    </lineage>
</organism>
<dbReference type="PROSITE" id="PS50089">
    <property type="entry name" value="ZF_RING_2"/>
    <property type="match status" value="1"/>
</dbReference>
<sequence>MMDAYAEFLQVSVVQDGTCNGLPGRVDESKLSALTAVRTTLHALIYRPKSRFPSLDALLESLSTLEHSSEIPGLIHAVDFAFSLLEPLSELLGGKDAALARMLQMLKPSSYARWVLCYPRLATSSMPLDEKAREEEEEETLAQTPAEARMLYLLLSSPDAAQTAPQRLVEILDFQASVTLAASTFDAAFGQAMALSIPRCVFSPRCRKSAEVTLQRHIGSSIERSQRAVAMDDRSSRTERTDISKLPCVLACLCGFGWAVICLAFTSASFMRDEPVSKLILGTVWCLFLGGMAVSALVLVRSPKAKSGHEFVWACVNLDKLGEATPQFNVVRLEPGACKPCLERKASPAWTKPYPQKTCLCCLEDFQSQDTMALLPCGHVYHESCLVDWFSTRKTQGTCPLCRYSTIV</sequence>
<evidence type="ECO:0000259" key="6">
    <source>
        <dbReference type="PROSITE" id="PS50089"/>
    </source>
</evidence>
<evidence type="ECO:0000256" key="2">
    <source>
        <dbReference type="ARBA" id="ARBA00022771"/>
    </source>
</evidence>
<evidence type="ECO:0000313" key="8">
    <source>
        <dbReference type="Proteomes" id="UP000604046"/>
    </source>
</evidence>
<dbReference type="PANTHER" id="PTHR45931">
    <property type="entry name" value="SI:CH211-59O9.10"/>
    <property type="match status" value="1"/>
</dbReference>
<proteinExistence type="predicted"/>
<name>A0A812UFR7_9DINO</name>
<protein>
    <submittedName>
        <fullName evidence="7">Iru protein</fullName>
    </submittedName>
</protein>
<evidence type="ECO:0000313" key="7">
    <source>
        <dbReference type="EMBL" id="CAE7572986.1"/>
    </source>
</evidence>
<feature type="transmembrane region" description="Helical" evidence="5">
    <location>
        <begin position="246"/>
        <end position="267"/>
    </location>
</feature>
<dbReference type="SMART" id="SM00184">
    <property type="entry name" value="RING"/>
    <property type="match status" value="1"/>
</dbReference>
<feature type="transmembrane region" description="Helical" evidence="5">
    <location>
        <begin position="279"/>
        <end position="300"/>
    </location>
</feature>
<dbReference type="GO" id="GO:0008270">
    <property type="term" value="F:zinc ion binding"/>
    <property type="evidence" value="ECO:0007669"/>
    <property type="project" value="UniProtKB-KW"/>
</dbReference>
<dbReference type="InterPro" id="IPR051834">
    <property type="entry name" value="RING_finger_E3_ligase"/>
</dbReference>
<evidence type="ECO:0000256" key="1">
    <source>
        <dbReference type="ARBA" id="ARBA00022723"/>
    </source>
</evidence>
<dbReference type="GO" id="GO:0061630">
    <property type="term" value="F:ubiquitin protein ligase activity"/>
    <property type="evidence" value="ECO:0007669"/>
    <property type="project" value="TreeGrafter"/>
</dbReference>
<keyword evidence="5" id="KW-1133">Transmembrane helix</keyword>
<dbReference type="AlphaFoldDB" id="A0A812UFR7"/>
<dbReference type="EMBL" id="CAJNDS010002721">
    <property type="protein sequence ID" value="CAE7572986.1"/>
    <property type="molecule type" value="Genomic_DNA"/>
</dbReference>
<comment type="caution">
    <text evidence="7">The sequence shown here is derived from an EMBL/GenBank/DDBJ whole genome shotgun (WGS) entry which is preliminary data.</text>
</comment>
<keyword evidence="5" id="KW-0812">Transmembrane</keyword>
<dbReference type="CDD" id="cd16473">
    <property type="entry name" value="RING-H2_RNF103"/>
    <property type="match status" value="1"/>
</dbReference>
<feature type="domain" description="RING-type" evidence="6">
    <location>
        <begin position="359"/>
        <end position="403"/>
    </location>
</feature>
<dbReference type="Gene3D" id="3.30.40.10">
    <property type="entry name" value="Zinc/RING finger domain, C3HC4 (zinc finger)"/>
    <property type="match status" value="1"/>
</dbReference>
<dbReference type="InterPro" id="IPR013083">
    <property type="entry name" value="Znf_RING/FYVE/PHD"/>
</dbReference>
<dbReference type="PANTHER" id="PTHR45931:SF16">
    <property type="entry name" value="RING_U-BOX SUPERFAMILY PROTEIN"/>
    <property type="match status" value="1"/>
</dbReference>
<evidence type="ECO:0000256" key="5">
    <source>
        <dbReference type="SAM" id="Phobius"/>
    </source>
</evidence>
<keyword evidence="5" id="KW-0472">Membrane</keyword>
<dbReference type="SUPFAM" id="SSF57850">
    <property type="entry name" value="RING/U-box"/>
    <property type="match status" value="1"/>
</dbReference>
<dbReference type="OrthoDB" id="21204at2759"/>
<dbReference type="Pfam" id="PF13639">
    <property type="entry name" value="zf-RING_2"/>
    <property type="match status" value="1"/>
</dbReference>
<keyword evidence="1" id="KW-0479">Metal-binding</keyword>
<dbReference type="GO" id="GO:0006511">
    <property type="term" value="P:ubiquitin-dependent protein catabolic process"/>
    <property type="evidence" value="ECO:0007669"/>
    <property type="project" value="TreeGrafter"/>
</dbReference>
<dbReference type="InterPro" id="IPR001841">
    <property type="entry name" value="Znf_RING"/>
</dbReference>
<gene>
    <name evidence="7" type="primary">Iru</name>
    <name evidence="7" type="ORF">SNAT2548_LOCUS32656</name>
</gene>
<evidence type="ECO:0000256" key="3">
    <source>
        <dbReference type="ARBA" id="ARBA00022833"/>
    </source>
</evidence>
<keyword evidence="3" id="KW-0862">Zinc</keyword>
<reference evidence="7" key="1">
    <citation type="submission" date="2021-02" db="EMBL/GenBank/DDBJ databases">
        <authorList>
            <person name="Dougan E. K."/>
            <person name="Rhodes N."/>
            <person name="Thang M."/>
            <person name="Chan C."/>
        </authorList>
    </citation>
    <scope>NUCLEOTIDE SEQUENCE</scope>
</reference>
<dbReference type="Proteomes" id="UP000604046">
    <property type="component" value="Unassembled WGS sequence"/>
</dbReference>
<evidence type="ECO:0000256" key="4">
    <source>
        <dbReference type="PROSITE-ProRule" id="PRU00175"/>
    </source>
</evidence>
<keyword evidence="2 4" id="KW-0863">Zinc-finger</keyword>
<accession>A0A812UFR7</accession>
<keyword evidence="8" id="KW-1185">Reference proteome</keyword>